<protein>
    <submittedName>
        <fullName evidence="1">Uncharacterized protein</fullName>
    </submittedName>
</protein>
<accession>A0AAV4UBT9</accession>
<gene>
    <name evidence="1" type="ORF">CDAR_572511</name>
</gene>
<keyword evidence="2" id="KW-1185">Reference proteome</keyword>
<dbReference type="Proteomes" id="UP001054837">
    <property type="component" value="Unassembled WGS sequence"/>
</dbReference>
<organism evidence="1 2">
    <name type="scientific">Caerostris darwini</name>
    <dbReference type="NCBI Taxonomy" id="1538125"/>
    <lineage>
        <taxon>Eukaryota</taxon>
        <taxon>Metazoa</taxon>
        <taxon>Ecdysozoa</taxon>
        <taxon>Arthropoda</taxon>
        <taxon>Chelicerata</taxon>
        <taxon>Arachnida</taxon>
        <taxon>Araneae</taxon>
        <taxon>Araneomorphae</taxon>
        <taxon>Entelegynae</taxon>
        <taxon>Araneoidea</taxon>
        <taxon>Araneidae</taxon>
        <taxon>Caerostris</taxon>
    </lineage>
</organism>
<evidence type="ECO:0000313" key="1">
    <source>
        <dbReference type="EMBL" id="GIY55201.1"/>
    </source>
</evidence>
<proteinExistence type="predicted"/>
<sequence>CVSSKRRWTLHDIDSQHAFTKFSSAAWIIGENARVIFVMRILLPLHLRWKYVDTKSL</sequence>
<feature type="non-terminal residue" evidence="1">
    <location>
        <position position="1"/>
    </location>
</feature>
<evidence type="ECO:0000313" key="2">
    <source>
        <dbReference type="Proteomes" id="UP001054837"/>
    </source>
</evidence>
<dbReference type="AlphaFoldDB" id="A0AAV4UBT9"/>
<reference evidence="1 2" key="1">
    <citation type="submission" date="2021-06" db="EMBL/GenBank/DDBJ databases">
        <title>Caerostris darwini draft genome.</title>
        <authorList>
            <person name="Kono N."/>
            <person name="Arakawa K."/>
        </authorList>
    </citation>
    <scope>NUCLEOTIDE SEQUENCE [LARGE SCALE GENOMIC DNA]</scope>
</reference>
<name>A0AAV4UBT9_9ARAC</name>
<dbReference type="EMBL" id="BPLQ01011065">
    <property type="protein sequence ID" value="GIY55201.1"/>
    <property type="molecule type" value="Genomic_DNA"/>
</dbReference>
<comment type="caution">
    <text evidence="1">The sequence shown here is derived from an EMBL/GenBank/DDBJ whole genome shotgun (WGS) entry which is preliminary data.</text>
</comment>